<dbReference type="Pfam" id="PF13581">
    <property type="entry name" value="HATPase_c_2"/>
    <property type="match status" value="1"/>
</dbReference>
<reference evidence="4 5" key="1">
    <citation type="submission" date="2020-04" db="EMBL/GenBank/DDBJ databases">
        <title>Sequencing and Assembly of C. fimi.</title>
        <authorList>
            <person name="Ramsey A.R."/>
        </authorList>
    </citation>
    <scope>NUCLEOTIDE SEQUENCE [LARGE SCALE GENOMIC DNA]</scope>
    <source>
        <strain evidence="4 5">SB</strain>
    </source>
</reference>
<evidence type="ECO:0000259" key="3">
    <source>
        <dbReference type="Pfam" id="PF14417"/>
    </source>
</evidence>
<dbReference type="Pfam" id="PF14417">
    <property type="entry name" value="MEDS"/>
    <property type="match status" value="1"/>
</dbReference>
<keyword evidence="4" id="KW-0808">Transferase</keyword>
<dbReference type="PANTHER" id="PTHR35526:SF3">
    <property type="entry name" value="ANTI-SIGMA-F FACTOR RSBW"/>
    <property type="match status" value="1"/>
</dbReference>
<keyword evidence="1" id="KW-0723">Serine/threonine-protein kinase</keyword>
<comment type="caution">
    <text evidence="4">The sequence shown here is derived from an EMBL/GenBank/DDBJ whole genome shotgun (WGS) entry which is preliminary data.</text>
</comment>
<dbReference type="InterPro" id="IPR050267">
    <property type="entry name" value="Anti-sigma-factor_SerPK"/>
</dbReference>
<accession>A0A7Y0LXJ6</accession>
<protein>
    <submittedName>
        <fullName evidence="4">Sensor histidine kinase</fullName>
    </submittedName>
</protein>
<name>A0A7Y0LXJ6_CELFI</name>
<evidence type="ECO:0000313" key="5">
    <source>
        <dbReference type="Proteomes" id="UP000562124"/>
    </source>
</evidence>
<evidence type="ECO:0000313" key="4">
    <source>
        <dbReference type="EMBL" id="NMR19749.1"/>
    </source>
</evidence>
<proteinExistence type="predicted"/>
<dbReference type="InterPro" id="IPR025847">
    <property type="entry name" value="MEDS_domain"/>
</dbReference>
<sequence>MSTGTRTAVGPVLGYRHEAFLWQGIDAFLARTVPFVSEGLAAGEPVMVAVIQDHWAPLRDALGADAARVRFVDMAELGHNPARIIPAWRDFVESAGGRPVRGIGEPIWVGRRPAEIVECQVHEALLNLALPPDAPLWLLCPYDADGLDEHVIDEAMRSHPTLVRAGGTHPSTDYGGAQHVEHLAGRDLPAPTGPVQTVAFGRGELAALRRAVRARARGVGLADGDVDDLTLALNELAANSLDHGGGNGVLRMWTEPGTFVCEIADTGRITDPLIGRTCPPSDQLRGRGVWMVHQLCDLVQIRSTSSGTVVRVHSWL</sequence>
<keyword evidence="5" id="KW-1185">Reference proteome</keyword>
<dbReference type="CDD" id="cd16936">
    <property type="entry name" value="HATPase_RsbW-like"/>
    <property type="match status" value="1"/>
</dbReference>
<evidence type="ECO:0000259" key="2">
    <source>
        <dbReference type="Pfam" id="PF13581"/>
    </source>
</evidence>
<feature type="domain" description="MEDS" evidence="3">
    <location>
        <begin position="16"/>
        <end position="160"/>
    </location>
</feature>
<organism evidence="4 5">
    <name type="scientific">Cellulomonas fimi</name>
    <dbReference type="NCBI Taxonomy" id="1708"/>
    <lineage>
        <taxon>Bacteria</taxon>
        <taxon>Bacillati</taxon>
        <taxon>Actinomycetota</taxon>
        <taxon>Actinomycetes</taxon>
        <taxon>Micrococcales</taxon>
        <taxon>Cellulomonadaceae</taxon>
        <taxon>Cellulomonas</taxon>
    </lineage>
</organism>
<evidence type="ECO:0000256" key="1">
    <source>
        <dbReference type="ARBA" id="ARBA00022527"/>
    </source>
</evidence>
<dbReference type="AlphaFoldDB" id="A0A7Y0LXJ6"/>
<dbReference type="GO" id="GO:0004674">
    <property type="term" value="F:protein serine/threonine kinase activity"/>
    <property type="evidence" value="ECO:0007669"/>
    <property type="project" value="UniProtKB-KW"/>
</dbReference>
<gene>
    <name evidence="4" type="ORF">HIR71_05855</name>
</gene>
<dbReference type="Gene3D" id="3.30.565.10">
    <property type="entry name" value="Histidine kinase-like ATPase, C-terminal domain"/>
    <property type="match status" value="1"/>
</dbReference>
<keyword evidence="4" id="KW-0418">Kinase</keyword>
<dbReference type="NCBIfam" id="NF041045">
    <property type="entry name" value="RsbA_anti_sig"/>
    <property type="match status" value="1"/>
</dbReference>
<feature type="domain" description="Histidine kinase/HSP90-like ATPase" evidence="2">
    <location>
        <begin position="205"/>
        <end position="312"/>
    </location>
</feature>
<dbReference type="InterPro" id="IPR003594">
    <property type="entry name" value="HATPase_dom"/>
</dbReference>
<dbReference type="InterPro" id="IPR036890">
    <property type="entry name" value="HATPase_C_sf"/>
</dbReference>
<dbReference type="InterPro" id="IPR047718">
    <property type="entry name" value="RsbA-like_anti_sig"/>
</dbReference>
<dbReference type="Proteomes" id="UP000562124">
    <property type="component" value="Unassembled WGS sequence"/>
</dbReference>
<dbReference type="PANTHER" id="PTHR35526">
    <property type="entry name" value="ANTI-SIGMA-F FACTOR RSBW-RELATED"/>
    <property type="match status" value="1"/>
</dbReference>
<dbReference type="SUPFAM" id="SSF55874">
    <property type="entry name" value="ATPase domain of HSP90 chaperone/DNA topoisomerase II/histidine kinase"/>
    <property type="match status" value="1"/>
</dbReference>
<dbReference type="RefSeq" id="WP_169324119.1">
    <property type="nucleotide sequence ID" value="NZ_JABCJJ010000006.1"/>
</dbReference>
<dbReference type="EMBL" id="JABCJJ010000006">
    <property type="protein sequence ID" value="NMR19749.1"/>
    <property type="molecule type" value="Genomic_DNA"/>
</dbReference>